<dbReference type="EMBL" id="JYBP01000003">
    <property type="protein sequence ID" value="KJE29145.1"/>
    <property type="molecule type" value="Genomic_DNA"/>
</dbReference>
<dbReference type="PATRIC" id="fig|1462.6.peg.1825"/>
<dbReference type="Proteomes" id="UP000032522">
    <property type="component" value="Unassembled WGS sequence"/>
</dbReference>
<dbReference type="AlphaFoldDB" id="A0A0D8BYD7"/>
<protein>
    <submittedName>
        <fullName evidence="1">Uncharacterized protein</fullName>
    </submittedName>
</protein>
<organism evidence="1 2">
    <name type="scientific">Geobacillus kaustophilus</name>
    <dbReference type="NCBI Taxonomy" id="1462"/>
    <lineage>
        <taxon>Bacteria</taxon>
        <taxon>Bacillati</taxon>
        <taxon>Bacillota</taxon>
        <taxon>Bacilli</taxon>
        <taxon>Bacillales</taxon>
        <taxon>Anoxybacillaceae</taxon>
        <taxon>Geobacillus</taxon>
        <taxon>Geobacillus thermoleovorans group</taxon>
    </lineage>
</organism>
<accession>A0A0D8BYD7</accession>
<reference evidence="1 2" key="1">
    <citation type="submission" date="2015-01" db="EMBL/GenBank/DDBJ databases">
        <authorList>
            <person name="Filippidou S."/>
            <person name="Jeanneret N."/>
            <person name="Russel-Delif L."/>
            <person name="Junier T."/>
            <person name="Wunderlin T."/>
            <person name="Molina V."/>
            <person name="Johnson S.L."/>
            <person name="Davenport K.W."/>
            <person name="Chain P.S."/>
            <person name="Dorador C."/>
            <person name="Junier P."/>
        </authorList>
    </citation>
    <scope>NUCLEOTIDE SEQUENCE [LARGE SCALE GENOMIC DNA]</scope>
    <source>
        <strain evidence="1 2">Et7/4</strain>
    </source>
</reference>
<name>A0A0D8BYD7_GEOKU</name>
<gene>
    <name evidence="1" type="ORF">LG52_1613</name>
</gene>
<comment type="caution">
    <text evidence="1">The sequence shown here is derived from an EMBL/GenBank/DDBJ whole genome shotgun (WGS) entry which is preliminary data.</text>
</comment>
<proteinExistence type="predicted"/>
<evidence type="ECO:0000313" key="1">
    <source>
        <dbReference type="EMBL" id="KJE29145.1"/>
    </source>
</evidence>
<sequence length="81" mass="9058">MQEIGMTKTQLEKLLAKNGDSLDNYATVEELSEAVIDYLLPDLNELGLTDAELEKLYNHFESLNMEDPQFAKKNGGNRPAA</sequence>
<evidence type="ECO:0000313" key="2">
    <source>
        <dbReference type="Proteomes" id="UP000032522"/>
    </source>
</evidence>